<keyword evidence="4" id="KW-0677">Repeat</keyword>
<keyword evidence="7" id="KW-0449">Lipoprotein</keyword>
<evidence type="ECO:0000256" key="5">
    <source>
        <dbReference type="ARBA" id="ARBA00023136"/>
    </source>
</evidence>
<evidence type="ECO:0000256" key="3">
    <source>
        <dbReference type="ARBA" id="ARBA00022729"/>
    </source>
</evidence>
<sequence>MNKKLLLGSLVLSASFLPVVSAACVTKQINDGPKIVELDTRINLNVEKVAPYMFKAVVVSGADGDTVTVKALEANEKNGIAEGIQNKIRIAGIDTPEKAVGGKIASKQEQHFSTQSSDFASKTLFNGKEVYVFLTLGGKSDTFGRFTGDIFYSNEKNQLSSIADVNRSYSVEIIKAGLTLPLDQGGQNLPNMVYSNTAAHWTYYLMGLSLKYAKDNKIGFFGERPMTTSYNPYEKLAYTAYKIKPIGEGWRSFAFEGAGNPDIQTVYDYAQFAYKPIKVVYANGEVVENGVITTPAQPVQK</sequence>
<dbReference type="PROSITE" id="PS51257">
    <property type="entry name" value="PROKAR_LIPOPROTEIN"/>
    <property type="match status" value="1"/>
</dbReference>
<evidence type="ECO:0000313" key="11">
    <source>
        <dbReference type="Proteomes" id="UP001477443"/>
    </source>
</evidence>
<feature type="domain" description="TNase-like" evidence="9">
    <location>
        <begin position="52"/>
        <end position="223"/>
    </location>
</feature>
<evidence type="ECO:0000256" key="1">
    <source>
        <dbReference type="ARBA" id="ARBA00004193"/>
    </source>
</evidence>
<dbReference type="Pfam" id="PF00565">
    <property type="entry name" value="SNase"/>
    <property type="match status" value="1"/>
</dbReference>
<keyword evidence="5" id="KW-0472">Membrane</keyword>
<accession>A0ABZ2RP20</accession>
<keyword evidence="11" id="KW-1185">Reference proteome</keyword>
<evidence type="ECO:0000256" key="6">
    <source>
        <dbReference type="ARBA" id="ARBA00023139"/>
    </source>
</evidence>
<keyword evidence="6" id="KW-0564">Palmitate</keyword>
<reference evidence="10" key="1">
    <citation type="submission" date="2024-03" db="EMBL/GenBank/DDBJ databases">
        <title>Complete genome sequence of Mycoplasma felifaucium Z921 isolated from the trachea of a cheetah.</title>
        <authorList>
            <person name="Spergser J."/>
        </authorList>
    </citation>
    <scope>NUCLEOTIDE SEQUENCE [LARGE SCALE GENOMIC DNA]</scope>
    <source>
        <strain evidence="10">Z921</strain>
    </source>
</reference>
<proteinExistence type="predicted"/>
<evidence type="ECO:0000256" key="4">
    <source>
        <dbReference type="ARBA" id="ARBA00022737"/>
    </source>
</evidence>
<dbReference type="SMART" id="SM00318">
    <property type="entry name" value="SNc"/>
    <property type="match status" value="1"/>
</dbReference>
<dbReference type="SUPFAM" id="SSF50199">
    <property type="entry name" value="Staphylococcal nuclease"/>
    <property type="match status" value="1"/>
</dbReference>
<dbReference type="NCBIfam" id="NF033817">
    <property type="entry name" value="Mplas_variab_LP"/>
    <property type="match status" value="1"/>
</dbReference>
<protein>
    <submittedName>
        <fullName evidence="10">Thermonuclease family protein</fullName>
    </submittedName>
</protein>
<keyword evidence="2" id="KW-1003">Cell membrane</keyword>
<keyword evidence="3 8" id="KW-0732">Signal</keyword>
<dbReference type="Gene3D" id="2.40.50.90">
    <property type="match status" value="1"/>
</dbReference>
<organism evidence="10 11">
    <name type="scientific">Mycoplasmopsis felifaucium</name>
    <dbReference type="NCBI Taxonomy" id="35768"/>
    <lineage>
        <taxon>Bacteria</taxon>
        <taxon>Bacillati</taxon>
        <taxon>Mycoplasmatota</taxon>
        <taxon>Mycoplasmoidales</taxon>
        <taxon>Metamycoplasmataceae</taxon>
        <taxon>Mycoplasmopsis</taxon>
    </lineage>
</organism>
<evidence type="ECO:0000259" key="9">
    <source>
        <dbReference type="PROSITE" id="PS50830"/>
    </source>
</evidence>
<dbReference type="RefSeq" id="WP_338822300.1">
    <property type="nucleotide sequence ID" value="NZ_CP148067.1"/>
</dbReference>
<dbReference type="EMBL" id="CP148067">
    <property type="protein sequence ID" value="WXL28756.1"/>
    <property type="molecule type" value="Genomic_DNA"/>
</dbReference>
<dbReference type="InterPro" id="IPR035437">
    <property type="entry name" value="SNase_OB-fold_sf"/>
</dbReference>
<comment type="subcellular location">
    <subcellularLocation>
        <location evidence="1">Cell membrane</location>
        <topology evidence="1">Lipid-anchor</topology>
    </subcellularLocation>
</comment>
<dbReference type="InterPro" id="IPR049890">
    <property type="entry name" value="VlpA-F-like_signal"/>
</dbReference>
<evidence type="ECO:0000256" key="2">
    <source>
        <dbReference type="ARBA" id="ARBA00022475"/>
    </source>
</evidence>
<evidence type="ECO:0000256" key="7">
    <source>
        <dbReference type="ARBA" id="ARBA00023288"/>
    </source>
</evidence>
<dbReference type="PROSITE" id="PS50830">
    <property type="entry name" value="TNASE_3"/>
    <property type="match status" value="1"/>
</dbReference>
<name>A0ABZ2RP20_9BACT</name>
<dbReference type="Proteomes" id="UP001477443">
    <property type="component" value="Chromosome"/>
</dbReference>
<dbReference type="InterPro" id="IPR016071">
    <property type="entry name" value="Staphylococal_nuclease_OB-fold"/>
</dbReference>
<feature type="signal peptide" evidence="8">
    <location>
        <begin position="1"/>
        <end position="22"/>
    </location>
</feature>
<gene>
    <name evidence="10" type="ORF">WG617_01845</name>
</gene>
<evidence type="ECO:0000256" key="8">
    <source>
        <dbReference type="SAM" id="SignalP"/>
    </source>
</evidence>
<evidence type="ECO:0000313" key="10">
    <source>
        <dbReference type="EMBL" id="WXL28756.1"/>
    </source>
</evidence>
<feature type="chain" id="PRO_5046606729" evidence="8">
    <location>
        <begin position="23"/>
        <end position="301"/>
    </location>
</feature>